<comment type="similarity">
    <text evidence="1 9 10">Belongs to the DNA mismatch repair MutS family.</text>
</comment>
<dbReference type="EMBL" id="CP048877">
    <property type="protein sequence ID" value="QIJ71823.1"/>
    <property type="molecule type" value="Genomic_DNA"/>
</dbReference>
<evidence type="ECO:0000256" key="3">
    <source>
        <dbReference type="ARBA" id="ARBA00022741"/>
    </source>
</evidence>
<reference evidence="11 12" key="1">
    <citation type="submission" date="2020-02" db="EMBL/GenBank/DDBJ databases">
        <title>Genome analysis of Thermosulfuriphilus ammonigenes ST65T, an anaerobic thermophilic chemolithoautotrophic bacterium isolated from a deep-sea hydrothermal vent.</title>
        <authorList>
            <person name="Slobodkina G."/>
            <person name="Allioux M."/>
            <person name="Merkel A."/>
            <person name="Alain K."/>
            <person name="Jebbar M."/>
            <person name="Slobodkin A."/>
        </authorList>
    </citation>
    <scope>NUCLEOTIDE SEQUENCE [LARGE SCALE GENOMIC DNA]</scope>
    <source>
        <strain evidence="11 12">ST65</strain>
    </source>
</reference>
<dbReference type="InterPro" id="IPR007696">
    <property type="entry name" value="DNA_mismatch_repair_MutS_core"/>
</dbReference>
<dbReference type="PANTHER" id="PTHR11361">
    <property type="entry name" value="DNA MISMATCH REPAIR PROTEIN MUTS FAMILY MEMBER"/>
    <property type="match status" value="1"/>
</dbReference>
<evidence type="ECO:0000313" key="12">
    <source>
        <dbReference type="Proteomes" id="UP000502179"/>
    </source>
</evidence>
<dbReference type="InterPro" id="IPR007860">
    <property type="entry name" value="DNA_mmatch_repair_MutS_con_dom"/>
</dbReference>
<dbReference type="InterPro" id="IPR027417">
    <property type="entry name" value="P-loop_NTPase"/>
</dbReference>
<dbReference type="InterPro" id="IPR005748">
    <property type="entry name" value="DNA_mismatch_repair_MutS"/>
</dbReference>
<dbReference type="FunFam" id="1.10.1420.10:FF:000001">
    <property type="entry name" value="DNA mismatch repair protein MutS"/>
    <property type="match status" value="1"/>
</dbReference>
<dbReference type="AlphaFoldDB" id="A0A6G7PWN5"/>
<dbReference type="KEGG" id="tav:G4V39_05895"/>
<dbReference type="FunFam" id="3.40.1170.10:FF:000001">
    <property type="entry name" value="DNA mismatch repair protein MutS"/>
    <property type="match status" value="1"/>
</dbReference>
<sequence>MARLTPMLRQYLEVKERYPDAIVFFRMGDFYEMFFEDAEIAARVLEIALTSRDKGAEEKVPMCGVPVVSASTYLARLVQAGYKVAICEQVEDPRTAKGLVRREVVRVVTPGLYVEDEGLESKSHNYIASLVIERDQAGLAVVDLSTGHFRVTEVPLEGALGELFRLEPRELLLPEGLRESSLTGKILQSLPGVFLSFDDLENLSRGRAEVLIKEHYQVATLAAFGLDGLGPGVRAAGGLLRYLSETQKGHLPHLKPPLFYRLSQFMLIDETTKRNLELLKSLSGERRGSLISVLDRTRTPMGGRLLKHWILYPLLDRAAIEERLSAVELLLADGYLRERLSGGLAEVYDLERLNARVAMKTATPRDLLALKSSLLRIPHLKEALTGKGGVLGRLAEEMAPLPELVDLIARAIREEAPASLKDGGVIKEGFNPELDEYLRLRQDAAGFLAEIERRERARTGIPNLKLGFNKVFGYFIEVTKSQLSKVPEDYIRKQTLVSAERFITPELKTFEEKVLSAEEKSKALEQKIFEEIRQKAAAFGPKIQQTAQAVAVLDVLVSLAEVAEERDYCRPEILDEPIIEIKEGRHPVVEAFLPSGAFVPNDLRLDHEDHLLLIITGPNMAGKSTVLRQTALIVLLAQMGSFVPAQKARIGLVDRIFTRVGASDALSRGQSTFMVEMTECAHILHQASSRSLVILDEIGRGTATYDGLSIAWAVAEYLLEKDGRGVKTLFATHYHELTEMARLSEKVKNFNIAVKEWNDQVIFLHRLQPGPANRSYGIQVAALAGVPQPVIRRAKEILRRLEAGEFEILTGMARKGSRKRLRGRQLDLFSPDNLLKQRLQEIDIDQLTPIEALNILAELKRLAKED</sequence>
<accession>A0A6G7PWN5</accession>
<dbReference type="HAMAP" id="MF_00096">
    <property type="entry name" value="MutS"/>
    <property type="match status" value="1"/>
</dbReference>
<evidence type="ECO:0000256" key="8">
    <source>
        <dbReference type="ARBA" id="ARBA00024647"/>
    </source>
</evidence>
<dbReference type="Pfam" id="PF01624">
    <property type="entry name" value="MutS_I"/>
    <property type="match status" value="1"/>
</dbReference>
<evidence type="ECO:0000256" key="4">
    <source>
        <dbReference type="ARBA" id="ARBA00022763"/>
    </source>
</evidence>
<evidence type="ECO:0000256" key="5">
    <source>
        <dbReference type="ARBA" id="ARBA00022840"/>
    </source>
</evidence>
<evidence type="ECO:0000256" key="1">
    <source>
        <dbReference type="ARBA" id="ARBA00006271"/>
    </source>
</evidence>
<keyword evidence="5 9" id="KW-0067">ATP-binding</keyword>
<dbReference type="Proteomes" id="UP000502179">
    <property type="component" value="Chromosome"/>
</dbReference>
<dbReference type="Gene3D" id="3.40.1170.10">
    <property type="entry name" value="DNA repair protein MutS, domain I"/>
    <property type="match status" value="1"/>
</dbReference>
<dbReference type="GO" id="GO:0030983">
    <property type="term" value="F:mismatched DNA binding"/>
    <property type="evidence" value="ECO:0007669"/>
    <property type="project" value="InterPro"/>
</dbReference>
<keyword evidence="3 9" id="KW-0547">Nucleotide-binding</keyword>
<dbReference type="PIRSF" id="PIRSF037677">
    <property type="entry name" value="DNA_mis_repair_Msh6"/>
    <property type="match status" value="1"/>
</dbReference>
<keyword evidence="7 9" id="KW-0234">DNA repair</keyword>
<dbReference type="NCBIfam" id="TIGR01070">
    <property type="entry name" value="mutS1"/>
    <property type="match status" value="1"/>
</dbReference>
<organism evidence="11 12">
    <name type="scientific">Thermosulfuriphilus ammonigenes</name>
    <dbReference type="NCBI Taxonomy" id="1936021"/>
    <lineage>
        <taxon>Bacteria</taxon>
        <taxon>Pseudomonadati</taxon>
        <taxon>Thermodesulfobacteriota</taxon>
        <taxon>Thermodesulfobacteria</taxon>
        <taxon>Thermodesulfobacteriales</taxon>
        <taxon>Thermodesulfobacteriaceae</taxon>
        <taxon>Thermosulfuriphilus</taxon>
    </lineage>
</organism>
<evidence type="ECO:0000256" key="9">
    <source>
        <dbReference type="HAMAP-Rule" id="MF_00096"/>
    </source>
</evidence>
<dbReference type="SUPFAM" id="SSF53150">
    <property type="entry name" value="DNA repair protein MutS, domain II"/>
    <property type="match status" value="1"/>
</dbReference>
<dbReference type="Pfam" id="PF05192">
    <property type="entry name" value="MutS_III"/>
    <property type="match status" value="1"/>
</dbReference>
<evidence type="ECO:0000313" key="11">
    <source>
        <dbReference type="EMBL" id="QIJ71823.1"/>
    </source>
</evidence>
<dbReference type="Pfam" id="PF00488">
    <property type="entry name" value="MutS_V"/>
    <property type="match status" value="1"/>
</dbReference>
<dbReference type="PROSITE" id="PS00486">
    <property type="entry name" value="DNA_MISMATCH_REPAIR_2"/>
    <property type="match status" value="1"/>
</dbReference>
<dbReference type="InterPro" id="IPR017261">
    <property type="entry name" value="DNA_mismatch_repair_MutS/MSH"/>
</dbReference>
<dbReference type="FunFam" id="3.40.50.300:FF:000870">
    <property type="entry name" value="MutS protein homolog 4"/>
    <property type="match status" value="1"/>
</dbReference>
<dbReference type="InterPro" id="IPR007695">
    <property type="entry name" value="DNA_mismatch_repair_MutS-lik_N"/>
</dbReference>
<dbReference type="GO" id="GO:0005829">
    <property type="term" value="C:cytosol"/>
    <property type="evidence" value="ECO:0007669"/>
    <property type="project" value="TreeGrafter"/>
</dbReference>
<dbReference type="RefSeq" id="WP_166032041.1">
    <property type="nucleotide sequence ID" value="NZ_CP048877.1"/>
</dbReference>
<dbReference type="GO" id="GO:0005524">
    <property type="term" value="F:ATP binding"/>
    <property type="evidence" value="ECO:0007669"/>
    <property type="project" value="UniProtKB-UniRule"/>
</dbReference>
<dbReference type="InterPro" id="IPR036187">
    <property type="entry name" value="DNA_mismatch_repair_MutS_sf"/>
</dbReference>
<dbReference type="GO" id="GO:0003684">
    <property type="term" value="F:damaged DNA binding"/>
    <property type="evidence" value="ECO:0007669"/>
    <property type="project" value="UniProtKB-UniRule"/>
</dbReference>
<dbReference type="SUPFAM" id="SSF48334">
    <property type="entry name" value="DNA repair protein MutS, domain III"/>
    <property type="match status" value="1"/>
</dbReference>
<dbReference type="SMART" id="SM00534">
    <property type="entry name" value="MUTSac"/>
    <property type="match status" value="1"/>
</dbReference>
<dbReference type="SUPFAM" id="SSF52540">
    <property type="entry name" value="P-loop containing nucleoside triphosphate hydrolases"/>
    <property type="match status" value="1"/>
</dbReference>
<proteinExistence type="inferred from homology"/>
<dbReference type="GO" id="GO:0140664">
    <property type="term" value="F:ATP-dependent DNA damage sensor activity"/>
    <property type="evidence" value="ECO:0007669"/>
    <property type="project" value="InterPro"/>
</dbReference>
<dbReference type="Gene3D" id="3.40.50.300">
    <property type="entry name" value="P-loop containing nucleotide triphosphate hydrolases"/>
    <property type="match status" value="1"/>
</dbReference>
<dbReference type="GO" id="GO:0006298">
    <property type="term" value="P:mismatch repair"/>
    <property type="evidence" value="ECO:0007669"/>
    <property type="project" value="UniProtKB-UniRule"/>
</dbReference>
<dbReference type="Pfam" id="PF05188">
    <property type="entry name" value="MutS_II"/>
    <property type="match status" value="1"/>
</dbReference>
<dbReference type="SUPFAM" id="SSF55271">
    <property type="entry name" value="DNA repair protein MutS, domain I"/>
    <property type="match status" value="1"/>
</dbReference>
<dbReference type="InterPro" id="IPR016151">
    <property type="entry name" value="DNA_mismatch_repair_MutS_N"/>
</dbReference>
<keyword evidence="12" id="KW-1185">Reference proteome</keyword>
<dbReference type="InterPro" id="IPR036678">
    <property type="entry name" value="MutS_con_dom_sf"/>
</dbReference>
<gene>
    <name evidence="9 11" type="primary">mutS</name>
    <name evidence="11" type="ORF">G4V39_05895</name>
</gene>
<dbReference type="SMART" id="SM00533">
    <property type="entry name" value="MUTSd"/>
    <property type="match status" value="1"/>
</dbReference>
<dbReference type="Gene3D" id="1.10.1420.10">
    <property type="match status" value="2"/>
</dbReference>
<protein>
    <recommendedName>
        <fullName evidence="2 9">DNA mismatch repair protein MutS</fullName>
    </recommendedName>
</protein>
<dbReference type="PANTHER" id="PTHR11361:SF34">
    <property type="entry name" value="DNA MISMATCH REPAIR PROTEIN MSH1, MITOCHONDRIAL"/>
    <property type="match status" value="1"/>
</dbReference>
<dbReference type="InterPro" id="IPR045076">
    <property type="entry name" value="MutS"/>
</dbReference>
<dbReference type="NCBIfam" id="NF003810">
    <property type="entry name" value="PRK05399.1"/>
    <property type="match status" value="1"/>
</dbReference>
<evidence type="ECO:0000256" key="2">
    <source>
        <dbReference type="ARBA" id="ARBA00021982"/>
    </source>
</evidence>
<dbReference type="Pfam" id="PF05190">
    <property type="entry name" value="MutS_IV"/>
    <property type="match status" value="1"/>
</dbReference>
<keyword evidence="6 9" id="KW-0238">DNA-binding</keyword>
<evidence type="ECO:0000256" key="7">
    <source>
        <dbReference type="ARBA" id="ARBA00023204"/>
    </source>
</evidence>
<evidence type="ECO:0000256" key="6">
    <source>
        <dbReference type="ARBA" id="ARBA00023125"/>
    </source>
</evidence>
<comment type="function">
    <text evidence="8 9">This protein is involved in the repair of mismatches in DNA. It is possible that it carries out the mismatch recognition step. This protein has a weak ATPase activity.</text>
</comment>
<dbReference type="CDD" id="cd03284">
    <property type="entry name" value="ABC_MutS1"/>
    <property type="match status" value="1"/>
</dbReference>
<name>A0A6G7PWN5_9BACT</name>
<dbReference type="InterPro" id="IPR007861">
    <property type="entry name" value="DNA_mismatch_repair_MutS_clamp"/>
</dbReference>
<feature type="binding site" evidence="9">
    <location>
        <begin position="617"/>
        <end position="624"/>
    </location>
    <ligand>
        <name>ATP</name>
        <dbReference type="ChEBI" id="CHEBI:30616"/>
    </ligand>
</feature>
<evidence type="ECO:0000256" key="10">
    <source>
        <dbReference type="RuleBase" id="RU003756"/>
    </source>
</evidence>
<dbReference type="Gene3D" id="3.30.420.110">
    <property type="entry name" value="MutS, connector domain"/>
    <property type="match status" value="1"/>
</dbReference>
<keyword evidence="4 9" id="KW-0227">DNA damage</keyword>
<dbReference type="InterPro" id="IPR000432">
    <property type="entry name" value="DNA_mismatch_repair_MutS_C"/>
</dbReference>